<dbReference type="AlphaFoldDB" id="E5A5H4"/>
<evidence type="ECO:0000313" key="2">
    <source>
        <dbReference type="Proteomes" id="UP000002668"/>
    </source>
</evidence>
<gene>
    <name evidence="1" type="ORF">LEMA_uP081110.1</name>
</gene>
<dbReference type="VEuPathDB" id="FungiDB:LEMA_uP081110.1"/>
<dbReference type="Proteomes" id="UP000002668">
    <property type="component" value="Genome"/>
</dbReference>
<reference evidence="2" key="1">
    <citation type="journal article" date="2011" name="Nat. Commun.">
        <title>Effector diversification within compartments of the Leptosphaeria maculans genome affected by Repeat-Induced Point mutations.</title>
        <authorList>
            <person name="Rouxel T."/>
            <person name="Grandaubert J."/>
            <person name="Hane J.K."/>
            <person name="Hoede C."/>
            <person name="van de Wouw A.P."/>
            <person name="Couloux A."/>
            <person name="Dominguez V."/>
            <person name="Anthouard V."/>
            <person name="Bally P."/>
            <person name="Bourras S."/>
            <person name="Cozijnsen A.J."/>
            <person name="Ciuffetti L.M."/>
            <person name="Degrave A."/>
            <person name="Dilmaghani A."/>
            <person name="Duret L."/>
            <person name="Fudal I."/>
            <person name="Goodwin S.B."/>
            <person name="Gout L."/>
            <person name="Glaser N."/>
            <person name="Linglin J."/>
            <person name="Kema G.H.J."/>
            <person name="Lapalu N."/>
            <person name="Lawrence C.B."/>
            <person name="May K."/>
            <person name="Meyer M."/>
            <person name="Ollivier B."/>
            <person name="Poulain J."/>
            <person name="Schoch C.L."/>
            <person name="Simon A."/>
            <person name="Spatafora J.W."/>
            <person name="Stachowiak A."/>
            <person name="Turgeon B.G."/>
            <person name="Tyler B.M."/>
            <person name="Vincent D."/>
            <person name="Weissenbach J."/>
            <person name="Amselem J."/>
            <person name="Quesneville H."/>
            <person name="Oliver R.P."/>
            <person name="Wincker P."/>
            <person name="Balesdent M.-H."/>
            <person name="Howlett B.J."/>
        </authorList>
    </citation>
    <scope>NUCLEOTIDE SEQUENCE [LARGE SCALE GENOMIC DNA]</scope>
    <source>
        <strain evidence="2">JN3 / isolate v23.1.3 / race Av1-4-5-6-7-8</strain>
    </source>
</reference>
<evidence type="ECO:0000313" key="1">
    <source>
        <dbReference type="EMBL" id="CBX98872.1"/>
    </source>
</evidence>
<sequence length="41" mass="4654">MYQSFFTFDVNILFCEARPIPRSSLFSIPICVNALKTSPEA</sequence>
<dbReference type="InParanoid" id="E5A5H4"/>
<organism evidence="2">
    <name type="scientific">Leptosphaeria maculans (strain JN3 / isolate v23.1.3 / race Av1-4-5-6-7-8)</name>
    <name type="common">Blackleg fungus</name>
    <name type="synonym">Phoma lingam</name>
    <dbReference type="NCBI Taxonomy" id="985895"/>
    <lineage>
        <taxon>Eukaryota</taxon>
        <taxon>Fungi</taxon>
        <taxon>Dikarya</taxon>
        <taxon>Ascomycota</taxon>
        <taxon>Pezizomycotina</taxon>
        <taxon>Dothideomycetes</taxon>
        <taxon>Pleosporomycetidae</taxon>
        <taxon>Pleosporales</taxon>
        <taxon>Pleosporineae</taxon>
        <taxon>Leptosphaeriaceae</taxon>
        <taxon>Plenodomus</taxon>
        <taxon>Plenodomus lingam/Leptosphaeria maculans species complex</taxon>
    </lineage>
</organism>
<keyword evidence="2" id="KW-1185">Reference proteome</keyword>
<protein>
    <submittedName>
        <fullName evidence="1">Predicted protein</fullName>
    </submittedName>
</protein>
<accession>E5A5H4</accession>
<dbReference type="EMBL" id="FP929134">
    <property type="protein sequence ID" value="CBX98872.1"/>
    <property type="molecule type" value="Genomic_DNA"/>
</dbReference>
<proteinExistence type="predicted"/>
<name>E5A5H4_LEPMJ</name>
<dbReference type="HOGENOM" id="CLU_3279646_0_0_1"/>